<evidence type="ECO:0000256" key="4">
    <source>
        <dbReference type="ARBA" id="ARBA00022824"/>
    </source>
</evidence>
<dbReference type="InterPro" id="IPR007599">
    <property type="entry name" value="DER1"/>
</dbReference>
<dbReference type="InterPro" id="IPR035952">
    <property type="entry name" value="Rhomboid-like_sf"/>
</dbReference>
<keyword evidence="3 7" id="KW-0812">Transmembrane</keyword>
<dbReference type="Proteomes" id="UP000790347">
    <property type="component" value="Unassembled WGS sequence"/>
</dbReference>
<keyword evidence="6 7" id="KW-0472">Membrane</keyword>
<reference evidence="8" key="2">
    <citation type="journal article" date="2022" name="Res Sq">
        <title>Comparative Genomics Reveals Insights into the Divergent Evolution of Astigmatic Mites and Household Pest Adaptations.</title>
        <authorList>
            <person name="Xiong Q."/>
            <person name="Wan A.T.-Y."/>
            <person name="Liu X.-Y."/>
            <person name="Fung C.S.-H."/>
            <person name="Xiao X."/>
            <person name="Malainual N."/>
            <person name="Hou J."/>
            <person name="Wang L."/>
            <person name="Wang M."/>
            <person name="Yang K."/>
            <person name="Cui Y."/>
            <person name="Leung E."/>
            <person name="Nong W."/>
            <person name="Shin S.-K."/>
            <person name="Au S."/>
            <person name="Jeong K.Y."/>
            <person name="Chew F.T."/>
            <person name="Hui J."/>
            <person name="Leung T.F."/>
            <person name="Tungtrongchitr A."/>
            <person name="Zhong N."/>
            <person name="Liu Z."/>
            <person name="Tsui S."/>
        </authorList>
    </citation>
    <scope>NUCLEOTIDE SEQUENCE</scope>
    <source>
        <strain evidence="8">Derf</strain>
        <tissue evidence="8">Whole organism</tissue>
    </source>
</reference>
<evidence type="ECO:0000256" key="2">
    <source>
        <dbReference type="ARBA" id="ARBA00008917"/>
    </source>
</evidence>
<evidence type="ECO:0000256" key="7">
    <source>
        <dbReference type="SAM" id="Phobius"/>
    </source>
</evidence>
<keyword evidence="9" id="KW-1185">Reference proteome</keyword>
<dbReference type="GO" id="GO:0036503">
    <property type="term" value="P:ERAD pathway"/>
    <property type="evidence" value="ECO:0007669"/>
    <property type="project" value="UniProtKB-ARBA"/>
</dbReference>
<reference evidence="8" key="1">
    <citation type="submission" date="2013-05" db="EMBL/GenBank/DDBJ databases">
        <authorList>
            <person name="Yim A.K.Y."/>
            <person name="Chan T.F."/>
            <person name="Ji K.M."/>
            <person name="Liu X.Y."/>
            <person name="Zhou J.W."/>
            <person name="Li R.Q."/>
            <person name="Yang K.Y."/>
            <person name="Li J."/>
            <person name="Li M."/>
            <person name="Law P.T.W."/>
            <person name="Wu Y.L."/>
            <person name="Cai Z.L."/>
            <person name="Qin H."/>
            <person name="Bao Y."/>
            <person name="Leung R.K.K."/>
            <person name="Ng P.K.S."/>
            <person name="Zou J."/>
            <person name="Zhong X.J."/>
            <person name="Ran P.X."/>
            <person name="Zhong N.S."/>
            <person name="Liu Z.G."/>
            <person name="Tsui S.K.W."/>
        </authorList>
    </citation>
    <scope>NUCLEOTIDE SEQUENCE</scope>
    <source>
        <strain evidence="8">Derf</strain>
        <tissue evidence="8">Whole organism</tissue>
    </source>
</reference>
<dbReference type="PANTHER" id="PTHR11009">
    <property type="entry name" value="DER1-LIKE PROTEIN, DERLIN"/>
    <property type="match status" value="1"/>
</dbReference>
<evidence type="ECO:0000313" key="8">
    <source>
        <dbReference type="EMBL" id="KAH9516134.1"/>
    </source>
</evidence>
<accession>A0A922L5G9</accession>
<gene>
    <name evidence="8" type="primary">DERL2_1</name>
    <name evidence="8" type="ORF">DERF_006896</name>
</gene>
<comment type="similarity">
    <text evidence="2">Belongs to the derlin family.</text>
</comment>
<evidence type="ECO:0000256" key="5">
    <source>
        <dbReference type="ARBA" id="ARBA00022989"/>
    </source>
</evidence>
<organism evidence="8 9">
    <name type="scientific">Dermatophagoides farinae</name>
    <name type="common">American house dust mite</name>
    <dbReference type="NCBI Taxonomy" id="6954"/>
    <lineage>
        <taxon>Eukaryota</taxon>
        <taxon>Metazoa</taxon>
        <taxon>Ecdysozoa</taxon>
        <taxon>Arthropoda</taxon>
        <taxon>Chelicerata</taxon>
        <taxon>Arachnida</taxon>
        <taxon>Acari</taxon>
        <taxon>Acariformes</taxon>
        <taxon>Sarcoptiformes</taxon>
        <taxon>Astigmata</taxon>
        <taxon>Psoroptidia</taxon>
        <taxon>Analgoidea</taxon>
        <taxon>Pyroglyphidae</taxon>
        <taxon>Dermatophagoidinae</taxon>
        <taxon>Dermatophagoides</taxon>
    </lineage>
</organism>
<comment type="subcellular location">
    <subcellularLocation>
        <location evidence="1">Endoplasmic reticulum membrane</location>
        <topology evidence="1">Multi-pass membrane protein</topology>
    </subcellularLocation>
</comment>
<dbReference type="SUPFAM" id="SSF144091">
    <property type="entry name" value="Rhomboid-like"/>
    <property type="match status" value="1"/>
</dbReference>
<evidence type="ECO:0000256" key="1">
    <source>
        <dbReference type="ARBA" id="ARBA00004477"/>
    </source>
</evidence>
<dbReference type="AlphaFoldDB" id="A0A922L5G9"/>
<dbReference type="GO" id="GO:0005789">
    <property type="term" value="C:endoplasmic reticulum membrane"/>
    <property type="evidence" value="ECO:0007669"/>
    <property type="project" value="UniProtKB-SubCell"/>
</dbReference>
<evidence type="ECO:0000256" key="6">
    <source>
        <dbReference type="ARBA" id="ARBA00023136"/>
    </source>
</evidence>
<dbReference type="Pfam" id="PF04511">
    <property type="entry name" value="DER1"/>
    <property type="match status" value="1"/>
</dbReference>
<feature type="transmembrane region" description="Helical" evidence="7">
    <location>
        <begin position="824"/>
        <end position="857"/>
    </location>
</feature>
<feature type="transmembrane region" description="Helical" evidence="7">
    <location>
        <begin position="778"/>
        <end position="803"/>
    </location>
</feature>
<keyword evidence="4" id="KW-0256">Endoplasmic reticulum</keyword>
<comment type="caution">
    <text evidence="8">The sequence shown here is derived from an EMBL/GenBank/DDBJ whole genome shotgun (WGS) entry which is preliminary data.</text>
</comment>
<keyword evidence="5 7" id="KW-1133">Transmembrane helix</keyword>
<evidence type="ECO:0000313" key="9">
    <source>
        <dbReference type="Proteomes" id="UP000790347"/>
    </source>
</evidence>
<feature type="transmembrane region" description="Helical" evidence="7">
    <location>
        <begin position="877"/>
        <end position="909"/>
    </location>
</feature>
<proteinExistence type="inferred from homology"/>
<dbReference type="FunFam" id="1.20.1540.10:FF:000016">
    <property type="entry name" value="Derlin"/>
    <property type="match status" value="1"/>
</dbReference>
<name>A0A922L5G9_DERFA</name>
<dbReference type="EMBL" id="ASGP02000003">
    <property type="protein sequence ID" value="KAH9516134.1"/>
    <property type="molecule type" value="Genomic_DNA"/>
</dbReference>
<evidence type="ECO:0000256" key="3">
    <source>
        <dbReference type="ARBA" id="ARBA00022692"/>
    </source>
</evidence>
<sequence length="957" mass="110937">MAQQQFHRKVNSVLKMINDKGNACKICDKFCKLVDYVKNSSILLKIKKEEWKRIDEFIKAKINESLVDETNSTKQHDNISEYLDTWHNLDEKMQQYSIKLSIKHNLVCELKKLRKKKCSMVRCDIHGITFEKACTLYKHIRVHHPEACTEFPSRSPLPEPIRMDDPILISNIVEHGYAKSDADSKNHNEHQSKLTTTIEEILPETHGITFEKACTSHKHNCVHHPETCTEFPSRSPSPEPIRMDDPILISNIVEHGYANSKAVKEINSIYMDLIENPPKESAFIEGVTRFSNSKFLMDKFITRKENYTKSIQYVKGDISFSYVSIKDIIPILINEDILSSIMSEDQNNVSRYVNSLNLQKTIRIILYADDFGMVNPIGFARGRHKIFSVYMDIDCPMKLRQKSRDIPCVVLAERKQGLKSEKLSVVLKPLVDELKFLSEYGIFLEEFNINVPVKLAFIIGDNLAVAELLGFRQTFGKNFICRYCNSTYAQIKDKDQIEGQLNYMLPENVVHEELAKIKGNKNYKSQYGIKFESPFLSVPINIFQISPPDIFHDFVEGPLGDIIKIIIKKTKVGRENLKRKMAIKYVNDKISFGKKEQIMGKAAQDIKKYDLIKPKTHFISHYPSLMEFYGCLTAFSTMAWERKHRMLKVLMQHSKNFKNVAKTLMILHQAKLSCESISTPNEWPLNKNIVRLINDEKSSTFILAHSFIKIGNKLLVEGKQKTKMAELPTLLQFYMSMPPVTRAYTTACVLTTLAVQLELVSPFQLYFNPNLIFQKFQIWRLVTTFLFHGPLGFSFMFNIIFTYRHCAMLEEGTFRSRTADFCYMFLIGASLMCIMGFFVNLLFLGHAFTIMLVYVWSRQNEHVLMSFFGLFHFHAPYLPWVLFGFSFILGNSILVDLLGIAVGHIYYYLETVCPRRFGFRLLKTPYFLERLFQNDEEEAEAAYDYVDPRVVDDRDDH</sequence>
<protein>
    <submittedName>
        <fullName evidence="8">Derlin-2</fullName>
    </submittedName>
</protein>